<dbReference type="PANTHER" id="PTHR10302:SF27">
    <property type="entry name" value="SINGLE-STRANDED DNA-BINDING PROTEIN"/>
    <property type="match status" value="1"/>
</dbReference>
<gene>
    <name evidence="5" type="ordered locus">Daud_2215</name>
</gene>
<reference evidence="6" key="1">
    <citation type="submission" date="2007-10" db="EMBL/GenBank/DDBJ databases">
        <title>Complete sequence of chromosome of Desulforudis audaxviator MP104C.</title>
        <authorList>
            <person name="Copeland A."/>
            <person name="Lucas S."/>
            <person name="Lapidus A."/>
            <person name="Barry K."/>
            <person name="Glavina del Rio T."/>
            <person name="Dalin E."/>
            <person name="Tice H."/>
            <person name="Bruce D."/>
            <person name="Pitluck S."/>
            <person name="Lowry S.R."/>
            <person name="Larimer F."/>
            <person name="Land M.L."/>
            <person name="Hauser L."/>
            <person name="Kyrpides N."/>
            <person name="Ivanova N.N."/>
            <person name="Richardson P."/>
        </authorList>
    </citation>
    <scope>NUCLEOTIDE SEQUENCE [LARGE SCALE GENOMIC DNA]</scope>
    <source>
        <strain evidence="6">MP104C</strain>
    </source>
</reference>
<dbReference type="InterPro" id="IPR012340">
    <property type="entry name" value="NA-bd_OB-fold"/>
</dbReference>
<dbReference type="GO" id="GO:0006260">
    <property type="term" value="P:DNA replication"/>
    <property type="evidence" value="ECO:0007669"/>
    <property type="project" value="InterPro"/>
</dbReference>
<keyword evidence="1 2" id="KW-0238">DNA-binding</keyword>
<organism evidence="5 6">
    <name type="scientific">Desulforudis audaxviator (strain MP104C)</name>
    <dbReference type="NCBI Taxonomy" id="477974"/>
    <lineage>
        <taxon>Bacteria</taxon>
        <taxon>Bacillati</taxon>
        <taxon>Bacillota</taxon>
        <taxon>Clostridia</taxon>
        <taxon>Thermoanaerobacterales</taxon>
        <taxon>Candidatus Desulforudaceae</taxon>
        <taxon>Candidatus Desulforudis</taxon>
    </lineage>
</organism>
<dbReference type="PANTHER" id="PTHR10302">
    <property type="entry name" value="SINGLE-STRANDED DNA-BINDING PROTEIN"/>
    <property type="match status" value="1"/>
</dbReference>
<comment type="caution">
    <text evidence="2">Lacks conserved residue(s) required for the propagation of feature annotation.</text>
</comment>
<dbReference type="OrthoDB" id="9809878at2"/>
<dbReference type="GO" id="GO:0009295">
    <property type="term" value="C:nucleoid"/>
    <property type="evidence" value="ECO:0007669"/>
    <property type="project" value="TreeGrafter"/>
</dbReference>
<dbReference type="KEGG" id="dau:Daud_2215"/>
<protein>
    <recommendedName>
        <fullName evidence="2 3">Single-stranded DNA-binding protein</fullName>
        <shortName evidence="2">SSB</shortName>
    </recommendedName>
</protein>
<proteinExistence type="inferred from homology"/>
<dbReference type="NCBIfam" id="TIGR00621">
    <property type="entry name" value="ssb"/>
    <property type="match status" value="1"/>
</dbReference>
<evidence type="ECO:0000256" key="1">
    <source>
        <dbReference type="ARBA" id="ARBA00023125"/>
    </source>
</evidence>
<evidence type="ECO:0000313" key="6">
    <source>
        <dbReference type="Proteomes" id="UP000008544"/>
    </source>
</evidence>
<name>B1I6T0_DESAP</name>
<evidence type="ECO:0000256" key="2">
    <source>
        <dbReference type="HAMAP-Rule" id="MF_00984"/>
    </source>
</evidence>
<feature type="region of interest" description="Disordered" evidence="4">
    <location>
        <begin position="104"/>
        <end position="142"/>
    </location>
</feature>
<dbReference type="eggNOG" id="COG0629">
    <property type="taxonomic scope" value="Bacteria"/>
</dbReference>
<comment type="subunit">
    <text evidence="2">Homotetramer.</text>
</comment>
<dbReference type="SUPFAM" id="SSF50249">
    <property type="entry name" value="Nucleic acid-binding proteins"/>
    <property type="match status" value="1"/>
</dbReference>
<dbReference type="HAMAP" id="MF_00984">
    <property type="entry name" value="SSB"/>
    <property type="match status" value="1"/>
</dbReference>
<dbReference type="EMBL" id="CP000860">
    <property type="protein sequence ID" value="ACA60702.1"/>
    <property type="molecule type" value="Genomic_DNA"/>
</dbReference>
<sequence>MLNKIILIGRLARDPELRYTPSGTPVAGFTVAVDRPFVDKQGNRGTDFIDVVAWRKLGETCARHLGKGRLVCVEGRLELRSYEDNQGIRRKVAEVIADNVRFLDGPRGLGTPHDQNEQVKSGEGQPYRNEIDFSDDDEPLPF</sequence>
<keyword evidence="6" id="KW-1185">Reference proteome</keyword>
<accession>B1I6T0</accession>
<dbReference type="Proteomes" id="UP000008544">
    <property type="component" value="Chromosome"/>
</dbReference>
<dbReference type="STRING" id="477974.Daud_2215"/>
<dbReference type="PROSITE" id="PS50935">
    <property type="entry name" value="SSB"/>
    <property type="match status" value="1"/>
</dbReference>
<dbReference type="Pfam" id="PF00436">
    <property type="entry name" value="SSB"/>
    <property type="match status" value="1"/>
</dbReference>
<dbReference type="CDD" id="cd04496">
    <property type="entry name" value="SSB_OBF"/>
    <property type="match status" value="1"/>
</dbReference>
<dbReference type="HOGENOM" id="CLU_078758_6_1_9"/>
<dbReference type="Gene3D" id="2.40.50.140">
    <property type="entry name" value="Nucleic acid-binding proteins"/>
    <property type="match status" value="1"/>
</dbReference>
<dbReference type="InterPro" id="IPR000424">
    <property type="entry name" value="Primosome_PriB/ssb"/>
</dbReference>
<dbReference type="GO" id="GO:0003697">
    <property type="term" value="F:single-stranded DNA binding"/>
    <property type="evidence" value="ECO:0007669"/>
    <property type="project" value="UniProtKB-UniRule"/>
</dbReference>
<evidence type="ECO:0000256" key="4">
    <source>
        <dbReference type="SAM" id="MobiDB-lite"/>
    </source>
</evidence>
<evidence type="ECO:0000256" key="3">
    <source>
        <dbReference type="PIRNR" id="PIRNR002070"/>
    </source>
</evidence>
<dbReference type="PIRSF" id="PIRSF002070">
    <property type="entry name" value="SSB"/>
    <property type="match status" value="1"/>
</dbReference>
<dbReference type="AlphaFoldDB" id="B1I6T0"/>
<dbReference type="InterPro" id="IPR011344">
    <property type="entry name" value="ssDNA-bd"/>
</dbReference>
<dbReference type="RefSeq" id="WP_012303276.1">
    <property type="nucleotide sequence ID" value="NC_010424.1"/>
</dbReference>
<feature type="compositionally biased region" description="Acidic residues" evidence="4">
    <location>
        <begin position="132"/>
        <end position="142"/>
    </location>
</feature>
<reference evidence="5 6" key="2">
    <citation type="journal article" date="2008" name="Science">
        <title>Environmental genomics reveals a single-species ecosystem deep within Earth.</title>
        <authorList>
            <person name="Chivian D."/>
            <person name="Brodie E.L."/>
            <person name="Alm E.J."/>
            <person name="Culley D.E."/>
            <person name="Dehal P.S."/>
            <person name="Desantis T.Z."/>
            <person name="Gihring T.M."/>
            <person name="Lapidus A."/>
            <person name="Lin L.H."/>
            <person name="Lowry S.R."/>
            <person name="Moser D.P."/>
            <person name="Richardson P.M."/>
            <person name="Southam G."/>
            <person name="Wanger G."/>
            <person name="Pratt L.M."/>
            <person name="Andersen G.L."/>
            <person name="Hazen T.C."/>
            <person name="Brockman F.J."/>
            <person name="Arkin A.P."/>
            <person name="Onstott T.C."/>
        </authorList>
    </citation>
    <scope>NUCLEOTIDE SEQUENCE [LARGE SCALE GENOMIC DNA]</scope>
    <source>
        <strain evidence="5 6">MP104C</strain>
    </source>
</reference>
<evidence type="ECO:0000313" key="5">
    <source>
        <dbReference type="EMBL" id="ACA60702.1"/>
    </source>
</evidence>